<reference evidence="11" key="2">
    <citation type="submission" date="2020-09" db="EMBL/GenBank/DDBJ databases">
        <authorList>
            <person name="Sun Q."/>
            <person name="Kim S."/>
        </authorList>
    </citation>
    <scope>NUCLEOTIDE SEQUENCE</scope>
    <source>
        <strain evidence="11">KCTC 12988</strain>
    </source>
</reference>
<comment type="caution">
    <text evidence="11">The sequence shown here is derived from an EMBL/GenBank/DDBJ whole genome shotgun (WGS) entry which is preliminary data.</text>
</comment>
<reference evidence="11" key="1">
    <citation type="journal article" date="2014" name="Int. J. Syst. Evol. Microbiol.">
        <title>Complete genome sequence of Corynebacterium casei LMG S-19264T (=DSM 44701T), isolated from a smear-ripened cheese.</title>
        <authorList>
            <consortium name="US DOE Joint Genome Institute (JGI-PGF)"/>
            <person name="Walter F."/>
            <person name="Albersmeier A."/>
            <person name="Kalinowski J."/>
            <person name="Ruckert C."/>
        </authorList>
    </citation>
    <scope>NUCLEOTIDE SEQUENCE</scope>
    <source>
        <strain evidence="11">KCTC 12988</strain>
    </source>
</reference>
<accession>A0A918TB74</accession>
<name>A0A918TB74_9BACT</name>
<feature type="transmembrane region" description="Helical" evidence="9">
    <location>
        <begin position="125"/>
        <end position="147"/>
    </location>
</feature>
<gene>
    <name evidence="11" type="primary">tolQ</name>
    <name evidence="11" type="ORF">GCM10007100_01830</name>
</gene>
<evidence type="ECO:0000256" key="8">
    <source>
        <dbReference type="RuleBase" id="RU004057"/>
    </source>
</evidence>
<dbReference type="InterPro" id="IPR002898">
    <property type="entry name" value="MotA_ExbB_proton_chnl"/>
</dbReference>
<dbReference type="PANTHER" id="PTHR30625">
    <property type="entry name" value="PROTEIN TOLQ"/>
    <property type="match status" value="1"/>
</dbReference>
<dbReference type="RefSeq" id="WP_189566462.1">
    <property type="nucleotide sequence ID" value="NZ_BMXI01000001.1"/>
</dbReference>
<evidence type="ECO:0000256" key="9">
    <source>
        <dbReference type="SAM" id="Phobius"/>
    </source>
</evidence>
<evidence type="ECO:0000256" key="7">
    <source>
        <dbReference type="ARBA" id="ARBA00023136"/>
    </source>
</evidence>
<dbReference type="InterPro" id="IPR050790">
    <property type="entry name" value="ExbB/TolQ_transport"/>
</dbReference>
<dbReference type="AlphaFoldDB" id="A0A918TB74"/>
<evidence type="ECO:0000259" key="10">
    <source>
        <dbReference type="Pfam" id="PF01618"/>
    </source>
</evidence>
<sequence length="226" mass="24510">MTFYWAVSVIKATNQVWDFFVNGGPFMFAIVLCSVVALAVTVMKLMTLRKDRIIPDKLAGEVERFDEYLENDNLNELESEFRAGHSALSRLCTVAIRNAGRSQIEVQEAVQSSAREEIVKLNGGLPVLEVVITIAPLLGLLGTASGLTIVFRDFGADADYSQLSKGIAMALSTTIAGLAVAVPSVIAHSYFSRQIETMAARLEVVLSKVVSACHQHVFFKRSGGLG</sequence>
<dbReference type="GO" id="GO:0017038">
    <property type="term" value="P:protein import"/>
    <property type="evidence" value="ECO:0007669"/>
    <property type="project" value="TreeGrafter"/>
</dbReference>
<dbReference type="PANTHER" id="PTHR30625:SF15">
    <property type="entry name" value="BIOPOLYMER TRANSPORT PROTEIN EXBB"/>
    <property type="match status" value="1"/>
</dbReference>
<feature type="domain" description="MotA/TolQ/ExbB proton channel" evidence="10">
    <location>
        <begin position="90"/>
        <end position="203"/>
    </location>
</feature>
<dbReference type="Pfam" id="PF01618">
    <property type="entry name" value="MotA_ExbB"/>
    <property type="match status" value="1"/>
</dbReference>
<evidence type="ECO:0000256" key="3">
    <source>
        <dbReference type="ARBA" id="ARBA00022475"/>
    </source>
</evidence>
<comment type="similarity">
    <text evidence="8">Belongs to the exbB/tolQ family.</text>
</comment>
<keyword evidence="4 9" id="KW-0812">Transmembrane</keyword>
<feature type="transmembrane region" description="Helical" evidence="9">
    <location>
        <begin position="167"/>
        <end position="191"/>
    </location>
</feature>
<evidence type="ECO:0000256" key="6">
    <source>
        <dbReference type="ARBA" id="ARBA00022989"/>
    </source>
</evidence>
<evidence type="ECO:0000256" key="2">
    <source>
        <dbReference type="ARBA" id="ARBA00022448"/>
    </source>
</evidence>
<dbReference type="GO" id="GO:0005886">
    <property type="term" value="C:plasma membrane"/>
    <property type="evidence" value="ECO:0007669"/>
    <property type="project" value="UniProtKB-SubCell"/>
</dbReference>
<keyword evidence="2 8" id="KW-0813">Transport</keyword>
<protein>
    <submittedName>
        <fullName evidence="11">TolQ protein</fullName>
    </submittedName>
</protein>
<dbReference type="Proteomes" id="UP000644507">
    <property type="component" value="Unassembled WGS sequence"/>
</dbReference>
<feature type="transmembrane region" description="Helical" evidence="9">
    <location>
        <begin position="26"/>
        <end position="47"/>
    </location>
</feature>
<keyword evidence="3" id="KW-1003">Cell membrane</keyword>
<dbReference type="EMBL" id="BMXI01000001">
    <property type="protein sequence ID" value="GHC40884.1"/>
    <property type="molecule type" value="Genomic_DNA"/>
</dbReference>
<comment type="subcellular location">
    <subcellularLocation>
        <location evidence="1">Cell membrane</location>
        <topology evidence="1">Multi-pass membrane protein</topology>
    </subcellularLocation>
    <subcellularLocation>
        <location evidence="8">Membrane</location>
        <topology evidence="8">Multi-pass membrane protein</topology>
    </subcellularLocation>
</comment>
<evidence type="ECO:0000256" key="4">
    <source>
        <dbReference type="ARBA" id="ARBA00022692"/>
    </source>
</evidence>
<keyword evidence="5 8" id="KW-0653">Protein transport</keyword>
<evidence type="ECO:0000313" key="11">
    <source>
        <dbReference type="EMBL" id="GHC40884.1"/>
    </source>
</evidence>
<keyword evidence="6 9" id="KW-1133">Transmembrane helix</keyword>
<evidence type="ECO:0000256" key="5">
    <source>
        <dbReference type="ARBA" id="ARBA00022927"/>
    </source>
</evidence>
<keyword evidence="7 9" id="KW-0472">Membrane</keyword>
<proteinExistence type="inferred from homology"/>
<evidence type="ECO:0000313" key="12">
    <source>
        <dbReference type="Proteomes" id="UP000644507"/>
    </source>
</evidence>
<keyword evidence="12" id="KW-1185">Reference proteome</keyword>
<evidence type="ECO:0000256" key="1">
    <source>
        <dbReference type="ARBA" id="ARBA00004651"/>
    </source>
</evidence>
<organism evidence="11 12">
    <name type="scientific">Roseibacillus persicicus</name>
    <dbReference type="NCBI Taxonomy" id="454148"/>
    <lineage>
        <taxon>Bacteria</taxon>
        <taxon>Pseudomonadati</taxon>
        <taxon>Verrucomicrobiota</taxon>
        <taxon>Verrucomicrobiia</taxon>
        <taxon>Verrucomicrobiales</taxon>
        <taxon>Verrucomicrobiaceae</taxon>
        <taxon>Roseibacillus</taxon>
    </lineage>
</organism>